<proteinExistence type="predicted"/>
<reference evidence="3" key="1">
    <citation type="submission" date="2022-07" db="EMBL/GenBank/DDBJ databases">
        <title>Phylogenomic reconstructions and comparative analyses of Kickxellomycotina fungi.</title>
        <authorList>
            <person name="Reynolds N.K."/>
            <person name="Stajich J.E."/>
            <person name="Barry K."/>
            <person name="Grigoriev I.V."/>
            <person name="Crous P."/>
            <person name="Smith M.E."/>
        </authorList>
    </citation>
    <scope>NUCLEOTIDE SEQUENCE</scope>
    <source>
        <strain evidence="3">RSA 476</strain>
    </source>
</reference>
<evidence type="ECO:0000259" key="2">
    <source>
        <dbReference type="Pfam" id="PF20636"/>
    </source>
</evidence>
<feature type="compositionally biased region" description="Polar residues" evidence="1">
    <location>
        <begin position="20"/>
        <end position="36"/>
    </location>
</feature>
<keyword evidence="4" id="KW-1185">Reference proteome</keyword>
<dbReference type="Proteomes" id="UP001140074">
    <property type="component" value="Unassembled WGS sequence"/>
</dbReference>
<dbReference type="EMBL" id="JANBUY010000007">
    <property type="protein sequence ID" value="KAJ2868096.1"/>
    <property type="molecule type" value="Genomic_DNA"/>
</dbReference>
<dbReference type="InterPro" id="IPR047313">
    <property type="entry name" value="SMN_C"/>
</dbReference>
<dbReference type="CDD" id="cd22852">
    <property type="entry name" value="SMN_C"/>
    <property type="match status" value="1"/>
</dbReference>
<gene>
    <name evidence="3" type="ORF">GGH94_000364</name>
</gene>
<dbReference type="Pfam" id="PF20636">
    <property type="entry name" value="SMN_G2-BD"/>
    <property type="match status" value="1"/>
</dbReference>
<accession>A0A9W8IQQ8</accession>
<feature type="domain" description="Survival Motor Neuron Gemin2-binding" evidence="2">
    <location>
        <begin position="57"/>
        <end position="79"/>
    </location>
</feature>
<evidence type="ECO:0000313" key="4">
    <source>
        <dbReference type="Proteomes" id="UP001140074"/>
    </source>
</evidence>
<protein>
    <recommendedName>
        <fullName evidence="2">Survival Motor Neuron Gemin2-binding domain-containing protein</fullName>
    </recommendedName>
</protein>
<dbReference type="AlphaFoldDB" id="A0A9W8IQQ8"/>
<name>A0A9W8IQQ8_9FUNG</name>
<evidence type="ECO:0000313" key="3">
    <source>
        <dbReference type="EMBL" id="KAJ2868096.1"/>
    </source>
</evidence>
<dbReference type="InterPro" id="IPR049481">
    <property type="entry name" value="SMN_G2-BD"/>
</dbReference>
<feature type="region of interest" description="Disordered" evidence="1">
    <location>
        <begin position="1"/>
        <end position="46"/>
    </location>
</feature>
<sequence>MASRPIVSYDDLYSADEAESSTGLEQQRPHSASSHSSIEDGDEESLCAGDIIAQPGAWDDSDLVRAWDSTVEEYRKQHASMLGDSAFRATMHETESKVGQWSSVTESLDAAATSSSKKRRRGVDTSLNNAEPGYEANEATQDYTSALPAYPEAPLTEEDALSKLNMAWYHAGFYAGYYQVTTDP</sequence>
<feature type="region of interest" description="Disordered" evidence="1">
    <location>
        <begin position="110"/>
        <end position="141"/>
    </location>
</feature>
<organism evidence="3 4">
    <name type="scientific">Coemansia aciculifera</name>
    <dbReference type="NCBI Taxonomy" id="417176"/>
    <lineage>
        <taxon>Eukaryota</taxon>
        <taxon>Fungi</taxon>
        <taxon>Fungi incertae sedis</taxon>
        <taxon>Zoopagomycota</taxon>
        <taxon>Kickxellomycotina</taxon>
        <taxon>Kickxellomycetes</taxon>
        <taxon>Kickxellales</taxon>
        <taxon>Kickxellaceae</taxon>
        <taxon>Coemansia</taxon>
    </lineage>
</organism>
<comment type="caution">
    <text evidence="3">The sequence shown here is derived from an EMBL/GenBank/DDBJ whole genome shotgun (WGS) entry which is preliminary data.</text>
</comment>
<evidence type="ECO:0000256" key="1">
    <source>
        <dbReference type="SAM" id="MobiDB-lite"/>
    </source>
</evidence>